<evidence type="ECO:0000313" key="8">
    <source>
        <dbReference type="EMBL" id="RZC40961.1"/>
    </source>
</evidence>
<keyword evidence="3" id="KW-0132">Cell division</keyword>
<dbReference type="GO" id="GO:0000793">
    <property type="term" value="C:condensed chromosome"/>
    <property type="evidence" value="ECO:0007669"/>
    <property type="project" value="TreeGrafter"/>
</dbReference>
<keyword evidence="5" id="KW-0226">DNA condensation</keyword>
<name>A0A482W6Z1_ASBVE</name>
<keyword evidence="6" id="KW-0131">Cell cycle</keyword>
<dbReference type="InterPro" id="IPR027165">
    <property type="entry name" value="CND3"/>
</dbReference>
<comment type="subcellular location">
    <subcellularLocation>
        <location evidence="1">Chromosome</location>
    </subcellularLocation>
</comment>
<accession>A0A482W6Z1</accession>
<dbReference type="OrthoDB" id="27187at2759"/>
<proteinExistence type="predicted"/>
<feature type="domain" description="Nuclear condensin complex subunit 3 C-terminal" evidence="7">
    <location>
        <begin position="453"/>
        <end position="577"/>
    </location>
</feature>
<keyword evidence="4" id="KW-0498">Mitosis</keyword>
<dbReference type="Pfam" id="PF12719">
    <property type="entry name" value="Cnd3"/>
    <property type="match status" value="1"/>
</dbReference>
<protein>
    <submittedName>
        <fullName evidence="8">Condensin complex subunit 3-like</fullName>
    </submittedName>
</protein>
<evidence type="ECO:0000256" key="1">
    <source>
        <dbReference type="ARBA" id="ARBA00004286"/>
    </source>
</evidence>
<reference evidence="8 9" key="1">
    <citation type="submission" date="2017-03" db="EMBL/GenBank/DDBJ databases">
        <title>Genome of the blue death feigning beetle - Asbolus verrucosus.</title>
        <authorList>
            <person name="Rider S.D."/>
        </authorList>
    </citation>
    <scope>NUCLEOTIDE SEQUENCE [LARGE SCALE GENOMIC DNA]</scope>
    <source>
        <strain evidence="8">Butters</strain>
        <tissue evidence="8">Head and leg muscle</tissue>
    </source>
</reference>
<evidence type="ECO:0000256" key="4">
    <source>
        <dbReference type="ARBA" id="ARBA00022776"/>
    </source>
</evidence>
<evidence type="ECO:0000256" key="2">
    <source>
        <dbReference type="ARBA" id="ARBA00022454"/>
    </source>
</evidence>
<evidence type="ECO:0000313" key="9">
    <source>
        <dbReference type="Proteomes" id="UP000292052"/>
    </source>
</evidence>
<keyword evidence="9" id="KW-1185">Reference proteome</keyword>
<dbReference type="EMBL" id="QDEB01021420">
    <property type="protein sequence ID" value="RZC40961.1"/>
    <property type="molecule type" value="Genomic_DNA"/>
</dbReference>
<dbReference type="GO" id="GO:0005737">
    <property type="term" value="C:cytoplasm"/>
    <property type="evidence" value="ECO:0007669"/>
    <property type="project" value="TreeGrafter"/>
</dbReference>
<evidence type="ECO:0000256" key="5">
    <source>
        <dbReference type="ARBA" id="ARBA00023067"/>
    </source>
</evidence>
<dbReference type="InterPro" id="IPR025977">
    <property type="entry name" value="Cnd3_C"/>
</dbReference>
<dbReference type="InterPro" id="IPR016024">
    <property type="entry name" value="ARM-type_fold"/>
</dbReference>
<dbReference type="AlphaFoldDB" id="A0A482W6Z1"/>
<keyword evidence="2" id="KW-0158">Chromosome</keyword>
<dbReference type="Proteomes" id="UP000292052">
    <property type="component" value="Unassembled WGS sequence"/>
</dbReference>
<dbReference type="GO" id="GO:0051301">
    <property type="term" value="P:cell division"/>
    <property type="evidence" value="ECO:0007669"/>
    <property type="project" value="UniProtKB-KW"/>
</dbReference>
<comment type="caution">
    <text evidence="8">The sequence shown here is derived from an EMBL/GenBank/DDBJ whole genome shotgun (WGS) entry which is preliminary data.</text>
</comment>
<evidence type="ECO:0000259" key="7">
    <source>
        <dbReference type="Pfam" id="PF12719"/>
    </source>
</evidence>
<feature type="non-terminal residue" evidence="8">
    <location>
        <position position="595"/>
    </location>
</feature>
<evidence type="ECO:0000256" key="6">
    <source>
        <dbReference type="ARBA" id="ARBA00023306"/>
    </source>
</evidence>
<dbReference type="GO" id="GO:0000796">
    <property type="term" value="C:condensin complex"/>
    <property type="evidence" value="ECO:0007669"/>
    <property type="project" value="InterPro"/>
</dbReference>
<dbReference type="PANTHER" id="PTHR14418">
    <property type="entry name" value="CONDENSIN COMPLEX SUBUNIT 3-RELATED"/>
    <property type="match status" value="1"/>
</dbReference>
<dbReference type="PANTHER" id="PTHR14418:SF5">
    <property type="entry name" value="CONDENSIN COMPLEX SUBUNIT 3"/>
    <property type="match status" value="1"/>
</dbReference>
<evidence type="ECO:0000256" key="3">
    <source>
        <dbReference type="ARBA" id="ARBA00022618"/>
    </source>
</evidence>
<sequence length="595" mass="68657">MDPNNMGNEDVAQVFELIQDSSACHLKYAITLKRALETYNDEFLEEFIRCMHATLLADYSGKNVYVERCSNLAIESCRYWSCKLINRILEKVEEVNDDLYEQVREAMLERLKVRQLITEKIAVTKDSLPLIVNRVRDVDANVRLTAFQKLCPLVKFLKVSQRRLIIQCGFLDSSQKVKSFVSTQLLESWLKTYNNNYLQLMESIRLDACEEDIKKTTALVEFILNASFKSKSVQDIVCNIKLNPQKLIEYENLNWESVLYYRIVTQFFRRSEEFEEVLYCDFVNGKLRFDMLEYYFILQQFFLITQEYDLSDTASRKCLNSLAHHMLQNIELTADVAECVMQNLEKTILSTEDLSIFVCEIISNIMYGDDDIDYEALHQEETKRQQSISQLKADISELREKEDQCIFEKRFLDAQQIKCDIEKKQAELESVEMVQIKTEPTERKTDVPTIVKYLTVAEGLLRLPSIKRLNPALATLCSEVIQKVIPHESDEVKAKAFKCYGLCCVIDKKCASYGIHIFSAPIFSSRTLEDCDSEILSTCIKVVVDLLCIYGLSLVDKTEESELSDSRKEDEKKVFVGGTSLADLIGGLADLLEHE</sequence>
<organism evidence="8 9">
    <name type="scientific">Asbolus verrucosus</name>
    <name type="common">Desert ironclad beetle</name>
    <dbReference type="NCBI Taxonomy" id="1661398"/>
    <lineage>
        <taxon>Eukaryota</taxon>
        <taxon>Metazoa</taxon>
        <taxon>Ecdysozoa</taxon>
        <taxon>Arthropoda</taxon>
        <taxon>Hexapoda</taxon>
        <taxon>Insecta</taxon>
        <taxon>Pterygota</taxon>
        <taxon>Neoptera</taxon>
        <taxon>Endopterygota</taxon>
        <taxon>Coleoptera</taxon>
        <taxon>Polyphaga</taxon>
        <taxon>Cucujiformia</taxon>
        <taxon>Tenebrionidae</taxon>
        <taxon>Pimeliinae</taxon>
        <taxon>Asbolus</taxon>
    </lineage>
</organism>
<dbReference type="STRING" id="1661398.A0A482W6Z1"/>
<gene>
    <name evidence="8" type="ORF">BDFB_010983</name>
</gene>
<dbReference type="SUPFAM" id="SSF48371">
    <property type="entry name" value="ARM repeat"/>
    <property type="match status" value="1"/>
</dbReference>
<dbReference type="GO" id="GO:0007076">
    <property type="term" value="P:mitotic chromosome condensation"/>
    <property type="evidence" value="ECO:0007669"/>
    <property type="project" value="InterPro"/>
</dbReference>